<dbReference type="PANTHER" id="PTHR43365:SF1">
    <property type="entry name" value="ACETYL-COA C-ACYLTRANSFERASE"/>
    <property type="match status" value="1"/>
</dbReference>
<protein>
    <submittedName>
        <fullName evidence="8">Steroid 3-ketoacyl-CoA thiolase</fullName>
    </submittedName>
</protein>
<comment type="caution">
    <text evidence="8">The sequence shown here is derived from an EMBL/GenBank/DDBJ whole genome shotgun (WGS) entry which is preliminary data.</text>
</comment>
<dbReference type="Pfam" id="PF00108">
    <property type="entry name" value="Thiolase_N"/>
    <property type="match status" value="1"/>
</dbReference>
<comment type="similarity">
    <text evidence="1 5">Belongs to the thiolase-like superfamily. Thiolase family.</text>
</comment>
<evidence type="ECO:0000256" key="2">
    <source>
        <dbReference type="ARBA" id="ARBA00022679"/>
    </source>
</evidence>
<dbReference type="PIRSF" id="PIRSF000429">
    <property type="entry name" value="Ac-CoA_Ac_transf"/>
    <property type="match status" value="1"/>
</dbReference>
<dbReference type="InterPro" id="IPR020616">
    <property type="entry name" value="Thiolase_N"/>
</dbReference>
<feature type="domain" description="Thiolase N-terminal" evidence="6">
    <location>
        <begin position="5"/>
        <end position="255"/>
    </location>
</feature>
<evidence type="ECO:0000256" key="1">
    <source>
        <dbReference type="ARBA" id="ARBA00010982"/>
    </source>
</evidence>
<evidence type="ECO:0000256" key="4">
    <source>
        <dbReference type="PIRSR" id="PIRSR000429-1"/>
    </source>
</evidence>
<dbReference type="Gene3D" id="3.40.47.10">
    <property type="match status" value="2"/>
</dbReference>
<accession>A0A4R4P569</accession>
<evidence type="ECO:0000256" key="3">
    <source>
        <dbReference type="ARBA" id="ARBA00023315"/>
    </source>
</evidence>
<keyword evidence="9" id="KW-1185">Reference proteome</keyword>
<keyword evidence="2 5" id="KW-0808">Transferase</keyword>
<sequence>MPEAVIVDAVRTPVGKRYGALSGLHPAQLLGSAQRGLLERAGVDAATVGQVVGGCVTQAGEQSNNVTRNAWLYAGLPYTTACTTIDCACGSSQQAVHMVAGLIASGAIDTGIGCGVEAMSRVFLGQALAPGTGSPAPEGWDIDYPDQFTAAERIAKKRGITREDADALGLASQAKAKAAWEDDRFAGQILPIEAPVMTKEGPTGETAVVTRDQGLRDTTAEALAGLKPVVPDGVHTAGNSSQISDGAAAVLLMSAERAAELGLRPRARIVASGMVGSDPYYHLDGPIDSTRHVLERAGMKLSDIDLVEINEAFASVVLSWASVLDADMDKVNVNGGAIALGHAVGSTGARLITQAVNELERSDRSTALVTMCAGGAHSTATIIERI</sequence>
<dbReference type="NCBIfam" id="TIGR01930">
    <property type="entry name" value="AcCoA-C-Actrans"/>
    <property type="match status" value="1"/>
</dbReference>
<organism evidence="8 9">
    <name type="scientific">Actinomadura bangladeshensis</name>
    <dbReference type="NCBI Taxonomy" id="453573"/>
    <lineage>
        <taxon>Bacteria</taxon>
        <taxon>Bacillati</taxon>
        <taxon>Actinomycetota</taxon>
        <taxon>Actinomycetes</taxon>
        <taxon>Streptosporangiales</taxon>
        <taxon>Thermomonosporaceae</taxon>
        <taxon>Actinomadura</taxon>
    </lineage>
</organism>
<dbReference type="CDD" id="cd00751">
    <property type="entry name" value="thiolase"/>
    <property type="match status" value="1"/>
</dbReference>
<evidence type="ECO:0000256" key="5">
    <source>
        <dbReference type="RuleBase" id="RU003557"/>
    </source>
</evidence>
<dbReference type="AlphaFoldDB" id="A0A4R4P569"/>
<dbReference type="PANTHER" id="PTHR43365">
    <property type="entry name" value="BLR7806 PROTEIN"/>
    <property type="match status" value="1"/>
</dbReference>
<dbReference type="OrthoDB" id="3761315at2"/>
<feature type="domain" description="Thiolase C-terminal" evidence="7">
    <location>
        <begin position="264"/>
        <end position="385"/>
    </location>
</feature>
<evidence type="ECO:0000259" key="6">
    <source>
        <dbReference type="Pfam" id="PF00108"/>
    </source>
</evidence>
<evidence type="ECO:0000259" key="7">
    <source>
        <dbReference type="Pfam" id="PF02803"/>
    </source>
</evidence>
<keyword evidence="3 5" id="KW-0012">Acyltransferase</keyword>
<feature type="active site" description="Proton acceptor" evidence="4">
    <location>
        <position position="342"/>
    </location>
</feature>
<feature type="active site" description="Acyl-thioester intermediate" evidence="4">
    <location>
        <position position="89"/>
    </location>
</feature>
<dbReference type="SUPFAM" id="SSF53901">
    <property type="entry name" value="Thiolase-like"/>
    <property type="match status" value="2"/>
</dbReference>
<evidence type="ECO:0000313" key="8">
    <source>
        <dbReference type="EMBL" id="TDC17561.1"/>
    </source>
</evidence>
<dbReference type="GO" id="GO:0016747">
    <property type="term" value="F:acyltransferase activity, transferring groups other than amino-acyl groups"/>
    <property type="evidence" value="ECO:0007669"/>
    <property type="project" value="InterPro"/>
</dbReference>
<dbReference type="Pfam" id="PF02803">
    <property type="entry name" value="Thiolase_C"/>
    <property type="match status" value="1"/>
</dbReference>
<reference evidence="8 9" key="1">
    <citation type="submission" date="2019-03" db="EMBL/GenBank/DDBJ databases">
        <title>Draft genome sequences of novel Actinobacteria.</title>
        <authorList>
            <person name="Sahin N."/>
            <person name="Ay H."/>
            <person name="Saygin H."/>
        </authorList>
    </citation>
    <scope>NUCLEOTIDE SEQUENCE [LARGE SCALE GENOMIC DNA]</scope>
    <source>
        <strain evidence="8 9">DSM 45347</strain>
    </source>
</reference>
<dbReference type="EMBL" id="SMJW01000031">
    <property type="protein sequence ID" value="TDC17561.1"/>
    <property type="molecule type" value="Genomic_DNA"/>
</dbReference>
<feature type="active site" description="Proton acceptor" evidence="4">
    <location>
        <position position="372"/>
    </location>
</feature>
<dbReference type="InterPro" id="IPR020617">
    <property type="entry name" value="Thiolase_C"/>
</dbReference>
<evidence type="ECO:0000313" key="9">
    <source>
        <dbReference type="Proteomes" id="UP000295431"/>
    </source>
</evidence>
<dbReference type="NCBIfam" id="NF005889">
    <property type="entry name" value="PRK07850.1"/>
    <property type="match status" value="1"/>
</dbReference>
<dbReference type="Proteomes" id="UP000295431">
    <property type="component" value="Unassembled WGS sequence"/>
</dbReference>
<proteinExistence type="inferred from homology"/>
<name>A0A4R4P569_9ACTN</name>
<gene>
    <name evidence="8" type="ORF">E1284_08885</name>
</gene>
<dbReference type="RefSeq" id="WP_131938531.1">
    <property type="nucleotide sequence ID" value="NZ_BAAAMX010000036.1"/>
</dbReference>
<dbReference type="InterPro" id="IPR016039">
    <property type="entry name" value="Thiolase-like"/>
</dbReference>
<dbReference type="InterPro" id="IPR002155">
    <property type="entry name" value="Thiolase"/>
</dbReference>